<keyword evidence="4 18" id="KW-0812">Transmembrane</keyword>
<feature type="compositionally biased region" description="Polar residues" evidence="17">
    <location>
        <begin position="3401"/>
        <end position="3410"/>
    </location>
</feature>
<proteinExistence type="predicted"/>
<feature type="domain" description="Cadherin" evidence="20">
    <location>
        <begin position="555"/>
        <end position="658"/>
    </location>
</feature>
<dbReference type="GO" id="GO:0007163">
    <property type="term" value="P:establishment or maintenance of cell polarity"/>
    <property type="evidence" value="ECO:0007669"/>
    <property type="project" value="UniProtKB-ARBA"/>
</dbReference>
<keyword evidence="11" id="KW-1015">Disulfide bond</keyword>
<keyword evidence="5 19" id="KW-0732">Signal</keyword>
<evidence type="ECO:0000256" key="19">
    <source>
        <dbReference type="SAM" id="SignalP"/>
    </source>
</evidence>
<feature type="chain" id="PRO_5044882979" description="Protocadherin-16" evidence="19">
    <location>
        <begin position="31"/>
        <end position="3410"/>
    </location>
</feature>
<keyword evidence="7 16" id="KW-0106">Calcium</keyword>
<feature type="compositionally biased region" description="Acidic residues" evidence="17">
    <location>
        <begin position="3206"/>
        <end position="3216"/>
    </location>
</feature>
<dbReference type="PANTHER" id="PTHR24026:SF133">
    <property type="entry name" value="CADHERIN-RELATED FAMILY MEMBER 2"/>
    <property type="match status" value="1"/>
</dbReference>
<dbReference type="GO" id="GO:0030154">
    <property type="term" value="P:cell differentiation"/>
    <property type="evidence" value="ECO:0007669"/>
    <property type="project" value="UniProtKB-ARBA"/>
</dbReference>
<dbReference type="EMBL" id="JBJJXI010000002">
    <property type="protein sequence ID" value="KAL3407831.1"/>
    <property type="molecule type" value="Genomic_DNA"/>
</dbReference>
<feature type="signal peptide" evidence="19">
    <location>
        <begin position="1"/>
        <end position="30"/>
    </location>
</feature>
<feature type="domain" description="Cadherin" evidence="20">
    <location>
        <begin position="2713"/>
        <end position="2833"/>
    </location>
</feature>
<feature type="domain" description="Cadherin" evidence="20">
    <location>
        <begin position="122"/>
        <end position="233"/>
    </location>
</feature>
<evidence type="ECO:0000259" key="20">
    <source>
        <dbReference type="PROSITE" id="PS50268"/>
    </source>
</evidence>
<feature type="domain" description="Cadherin" evidence="20">
    <location>
        <begin position="683"/>
        <end position="777"/>
    </location>
</feature>
<dbReference type="Proteomes" id="UP001627154">
    <property type="component" value="Unassembled WGS sequence"/>
</dbReference>
<dbReference type="FunFam" id="2.60.40.60:FF:000007">
    <property type="entry name" value="Protocadherin alpha 2"/>
    <property type="match status" value="1"/>
</dbReference>
<feature type="domain" description="Cadherin" evidence="20">
    <location>
        <begin position="2080"/>
        <end position="2189"/>
    </location>
</feature>
<evidence type="ECO:0000256" key="17">
    <source>
        <dbReference type="SAM" id="MobiDB-lite"/>
    </source>
</evidence>
<evidence type="ECO:0000256" key="6">
    <source>
        <dbReference type="ARBA" id="ARBA00022737"/>
    </source>
</evidence>
<dbReference type="GO" id="GO:0005509">
    <property type="term" value="F:calcium ion binding"/>
    <property type="evidence" value="ECO:0007669"/>
    <property type="project" value="UniProtKB-UniRule"/>
</dbReference>
<evidence type="ECO:0000256" key="10">
    <source>
        <dbReference type="ARBA" id="ARBA00023136"/>
    </source>
</evidence>
<feature type="domain" description="Cadherin" evidence="20">
    <location>
        <begin position="353"/>
        <end position="451"/>
    </location>
</feature>
<dbReference type="FunFam" id="2.60.40.60:FF:000015">
    <property type="entry name" value="FAT atypical cadherin 1"/>
    <property type="match status" value="1"/>
</dbReference>
<feature type="region of interest" description="Disordered" evidence="17">
    <location>
        <begin position="3188"/>
        <end position="3219"/>
    </location>
</feature>
<dbReference type="Pfam" id="PF00028">
    <property type="entry name" value="Cadherin"/>
    <property type="match status" value="18"/>
</dbReference>
<dbReference type="PROSITE" id="PS00232">
    <property type="entry name" value="CADHERIN_1"/>
    <property type="match status" value="12"/>
</dbReference>
<evidence type="ECO:0000256" key="1">
    <source>
        <dbReference type="ARBA" id="ARBA00004251"/>
    </source>
</evidence>
<dbReference type="FunFam" id="2.60.40.60:FF:000039">
    <property type="entry name" value="FAT atypical cadherin 3"/>
    <property type="match status" value="1"/>
</dbReference>
<evidence type="ECO:0000256" key="3">
    <source>
        <dbReference type="ARBA" id="ARBA00022536"/>
    </source>
</evidence>
<dbReference type="FunFam" id="2.60.40.60:FF:000033">
    <property type="entry name" value="FAT atypical cadherin 1"/>
    <property type="match status" value="1"/>
</dbReference>
<feature type="domain" description="Cadherin" evidence="20">
    <location>
        <begin position="1404"/>
        <end position="1508"/>
    </location>
</feature>
<name>A0ABD2XTN4_9HYME</name>
<feature type="domain" description="Cadherin" evidence="20">
    <location>
        <begin position="1859"/>
        <end position="1963"/>
    </location>
</feature>
<comment type="caution">
    <text evidence="21">The sequence shown here is derived from an EMBL/GenBank/DDBJ whole genome shotgun (WGS) entry which is preliminary data.</text>
</comment>
<evidence type="ECO:0000256" key="15">
    <source>
        <dbReference type="ARBA" id="ARBA00079083"/>
    </source>
</evidence>
<keyword evidence="10 18" id="KW-0472">Membrane</keyword>
<keyword evidence="12" id="KW-0325">Glycoprotein</keyword>
<dbReference type="GO" id="GO:0016477">
    <property type="term" value="P:cell migration"/>
    <property type="evidence" value="ECO:0007669"/>
    <property type="project" value="UniProtKB-ARBA"/>
</dbReference>
<dbReference type="FunFam" id="2.60.40.60:FF:000020">
    <property type="entry name" value="Dachsous cadherin-related 1b"/>
    <property type="match status" value="4"/>
</dbReference>
<protein>
    <recommendedName>
        <fullName evidence="14">Protocadherin-16</fullName>
    </recommendedName>
    <alternativeName>
        <fullName evidence="15">Protein dachsous homolog 1</fullName>
    </alternativeName>
</protein>
<dbReference type="FunFam" id="2.60.40.60:FF:000102">
    <property type="entry name" value="Dachsous cadherin-related 1b"/>
    <property type="match status" value="1"/>
</dbReference>
<organism evidence="21 22">
    <name type="scientific">Trichogramma kaykai</name>
    <dbReference type="NCBI Taxonomy" id="54128"/>
    <lineage>
        <taxon>Eukaryota</taxon>
        <taxon>Metazoa</taxon>
        <taxon>Ecdysozoa</taxon>
        <taxon>Arthropoda</taxon>
        <taxon>Hexapoda</taxon>
        <taxon>Insecta</taxon>
        <taxon>Pterygota</taxon>
        <taxon>Neoptera</taxon>
        <taxon>Endopterygota</taxon>
        <taxon>Hymenoptera</taxon>
        <taxon>Apocrita</taxon>
        <taxon>Proctotrupomorpha</taxon>
        <taxon>Chalcidoidea</taxon>
        <taxon>Trichogrammatidae</taxon>
        <taxon>Trichogramma</taxon>
    </lineage>
</organism>
<feature type="domain" description="Cadherin" evidence="20">
    <location>
        <begin position="1084"/>
        <end position="1187"/>
    </location>
</feature>
<feature type="region of interest" description="Disordered" evidence="17">
    <location>
        <begin position="3118"/>
        <end position="3139"/>
    </location>
</feature>
<evidence type="ECO:0000256" key="5">
    <source>
        <dbReference type="ARBA" id="ARBA00022729"/>
    </source>
</evidence>
<sequence>MLDSKRRSRIVVLLARLLLLLLLLSISCSAEKVYYLEVSESAAPGTRIGFINVDVNKPYLIVPVSGSAIDSDFSIDHVTGEIKSKAWLDRESRPLYSLLVLPQNVRVVIKILDENDNAPQFPVERVDIEFPENLPRGSKRALPPAKDPDLDRYSTQRYDIIAGNHGDSFKLVAHRGYDGILYLDLQNSVALDHEQRSSYQLLIKAFDGGSPPLSSQLQVNVTVQDVNDNAPVFEKNAYVVELYENATLGTPILQLQARDADSGDNGRVVYSINRRQSDREKIFEIDEATGLVSLGKPLDFETKERHEIVVVARDLGAQPLEASTFVTIFVVDVNDNEPVINVHFLSDDASPKVSENAPPGELVARISISDPDSQHEYLNATVNLTGGENHFGLVTHENTLYLVVEDQLLDREAKSRYELVVEAIDSGQPPLKASKSFQLLVSDENDNAPEFDRLVYECDLLASAETGSPLVSVQARDPDEELNGQVRYSILGNSSWFEINEETGLITTKSPIDCNVDATPVLVVEARDLGEPSLASTATVRVSIRDSDNNEPVFDKPFYNVSLPEDFPIGNCFFKMTAVDYDCGINSMINYTIFKSTSSENLFVVDPLSGDVCLKNNLDREKSEVEEILIAAVDKGGLSAYSLVRINIIDVNNNHPTFLRSEYNVTIEINSSNALNNQKQQRSAIVRCSAHDADAGYFGRVQYYFLNSQGGQEVFRIDKDTGEIFLDRPDLVNNHVVYQFHVVAIDYGGLKSKNEAVVRITAVLKNSSFVRCSWPRRIMEAREDLPIDSEIGFVEVAATSGGSSGSNSFFLQPRDNADWLLDSSTGALRTKRPLDRESRDHYLLSVRLNDTISVGYCQIEVRVIDVNDNPPEFQLTQARISVPESYAPHSTLYIASARDRDVVPSGNPLRYSIKGKEEPQLFGCDAESGEIFLIARLDYERQQRHRLVVVAQDGDGLQSKFELDVEVQDVNDNSPIFEQDRIFLTIKENYHSPYPIFKLQASDNDSGRNARLRYQILDDDDDSGPLDINPDTGWLTLNRGFDREANDSHVFRIQASDCGLFPLAATVELRIQVLDENDNPPRFARDSYSYEIAENAEADVYLQDLVAHDADRADNSRLEYSLSPRDDHAKIEPRTGKITIRASQLDRETTELYRYVVEAHDHGSPRLVARVPLEIRVLDANDNSPIFLTRKDLAVHAREYQPVNTFVVQMQAVDYDAGDNARIAYSIKPENKTRSHEMFSIDESSGVIRLKEVLVQEECDSYDVLVAATDLGNPPRQSVDSLRVRVISLTDQQRISSNYVLRFEVHEDIDVGEQIGSLPRIFGAGHRVNYTILSVTPADSSTLFEVESPSGKIIVTDSLDYEKVLEYNLEIEALDLTATGGGVSVLFSVTCVVLDVDDNAPAWPEDPVFIEMSECAALGSRIHQFRATDADNDGDVDLRYSMSNEHPPGSADLFHLDAITGVLSLKKRLDHETVSEYFFRVKAETGSRSSWCSVRIGLLDENDNDPRFVVPRNGEAPLLVPVNAKKGSQIQRIIAVDDDSGENGRVTYHLKREQNYVSLNETTGSLSLLRSLPDSGLEIDVVASDQGSPTSRSTSMRLRLISNGQAQKISSSQIFYSQPSARVSESTRVGTRIADLEQFTLSYFENVTFSVPEQQRQYSAEFEVLSDGGVVLRAGLDRERVASYSVPVLARSKRQVDATTLRVVVLDENDNRPSFAAESCAGNHLVVPENSGEGAPMAVHRVTAHDPDEAENATIVYAIHAGDDDNEFELDETSGLLKASNLDREKTARYVLIIKASDQGTPSLESYCNLTVTVLDDNDNAPLFIENEYTVERNDDVFDDDGGGECSRNKATSSTSCNATRSYEAHVTENLPIGTSVMKLTAVDPDHGVNGKVIYSMSDETFYEFNIDNLTGVISTSGPIDYEKRKHYSFKVLATDSGRSTVRSTFCRVDIYVKDVNDNRPVFNEYLYQIDLPADTPANQEVLRVEARDADDELNGQIVYGIVHDHGDAKKFIINERSGSISATQSLRENETRLYRLKVVAADRGTPSLRTQALVEFRLLGSGATATDHPHANAAALQFQSSVYTIEIRENLPARTEILQVTALRYNGRKQQVSYYIGAGDDEGRFEVDRQSGMIRVRDPGQLDYELWKGRSINLTLLAKTPDDGPLVREAYAKLNVFLKDANDNAPIFTQSEFFATVAEGKPKNFFVAKLLAIDEDEKSNGQVTYNIVDGNVDNAFVVQSSGVGVVRTNIVLDREIRERYSLTLIATDSGSPQRTGSATLNIRVMDVNDNRPTFPEYQTILVREDAAPGAILATVTANDVDSSSLLTYELSNVPTSSSFSIDRYGGRIFIVEPLDAEAQSEYGLRVTSSDGEHKVAIDLKVVVVDVNDNPPRFKQLIYLATLSPEHQKLHTITDIEASDNDSSNRNNVIAYDLLQPVERFAINPYNGTISFENSLLGSGSTSSNNDEIELTVIARDNGNPQLSGLATLLVRLQGGDAHLVNQNVKVSLKENATLGTSLYRFHHGNGTYEQQQQQLYQTISGNGSKFFQVSGDSVVLVEKLDREKYERLFVNLKNGLDSASESSINIHVQVQDVNDNRPIFKSNETYLTIKEDIPIGNTLATLEVRDDDVDLAGEVGFELMSASDANLFRVNESTGSVTITRSPDCDIAAGGSAEAQYLVALACDKDPRASLCSLARLQILLINVNDNLPRFASSTYRRVVYENEPLALIARAVDLDGPGAHGQFTYSIAPAAAAAAAEQQADIFSSGSDGDTDERYFRIDPSTGLVTSSESFDYERRKSYRFAIRATDRDNNYAEAQVQLEIGSRDEFHPQFSERVYRFRVVNAAQIRKEKIVGYVMAQDADAGPDGNTTYHLVTRHPLFRVDPTSGALIFKPNRTLLAALLSQSTGKLKLLVRADSGEVNSLGNLTLVEIVYATTSSVAGAGSGSGSSKSSDSIHGLTGYDDVINETAQPGNEKLVVWIGVTLLMLVAGFLGVLSYRHFYGQQRGKRSPGGGIPGGPSLKVETNIAVQAAAAAAASSGNFAKSSAYPFANLAAAPSVSSSKRQLAASEVNYATAETVSQITNAYHQSQTSDFNNILSNYAEYSQPEEIFLSELSLSNQSGSSGHGSGEDDNAEEDLDDEDLDDDEEIVMYNKSEILVDDLSNASIQNIQDYLARLGIVEAALAPGSKQGSNNGGEHGHQGAEANMDDDDDDDDMSDKYSSVYECRRKIDALQANIGGVQQQLQQLSEQSPSAPELAGSFEEQSSVFYDWNCLLDWSPEYQSMAHVFSEIARLKDDTQNLNAFLQQQQLSEQAEAKLKSLLVHVSSGAAASSSSSATIKSHNLPMNSGSGTGRIVPKSPIDYDVSDFPSMALSPSFSPAMTPLASRSLDVNPSILPVPHKTNQYSGASS</sequence>
<comment type="subcellular location">
    <subcellularLocation>
        <location evidence="1">Cell membrane</location>
        <topology evidence="1">Single-pass type I membrane protein</topology>
    </subcellularLocation>
</comment>
<dbReference type="GO" id="GO:0048589">
    <property type="term" value="P:developmental growth"/>
    <property type="evidence" value="ECO:0007669"/>
    <property type="project" value="UniProtKB-ARBA"/>
</dbReference>
<evidence type="ECO:0000256" key="8">
    <source>
        <dbReference type="ARBA" id="ARBA00022889"/>
    </source>
</evidence>
<reference evidence="21 22" key="1">
    <citation type="journal article" date="2024" name="bioRxiv">
        <title>A reference genome for Trichogramma kaykai: A tiny desert-dwelling parasitoid wasp with competing sex-ratio distorters.</title>
        <authorList>
            <person name="Culotta J."/>
            <person name="Lindsey A.R."/>
        </authorList>
    </citation>
    <scope>NUCLEOTIDE SEQUENCE [LARGE SCALE GENOMIC DNA]</scope>
    <source>
        <strain evidence="21 22">KSX58</strain>
    </source>
</reference>
<keyword evidence="6" id="KW-0677">Repeat</keyword>
<feature type="domain" description="Cadherin" evidence="20">
    <location>
        <begin position="1520"/>
        <end position="1615"/>
    </location>
</feature>
<dbReference type="FunFam" id="2.60.40.60:FF:000035">
    <property type="entry name" value="Protocadherin Fat 3"/>
    <property type="match status" value="1"/>
</dbReference>
<comment type="subunit">
    <text evidence="13">Heterophilic interaction with FAT4; this interaction affects their respective protein levels.</text>
</comment>
<evidence type="ECO:0000256" key="12">
    <source>
        <dbReference type="ARBA" id="ARBA00023180"/>
    </source>
</evidence>
<evidence type="ECO:0000313" key="21">
    <source>
        <dbReference type="EMBL" id="KAL3407831.1"/>
    </source>
</evidence>
<evidence type="ECO:0000256" key="7">
    <source>
        <dbReference type="ARBA" id="ARBA00022837"/>
    </source>
</evidence>
<dbReference type="GO" id="GO:0007155">
    <property type="term" value="P:cell adhesion"/>
    <property type="evidence" value="ECO:0007669"/>
    <property type="project" value="UniProtKB-KW"/>
</dbReference>
<feature type="domain" description="Cadherin" evidence="20">
    <location>
        <begin position="2501"/>
        <end position="2601"/>
    </location>
</feature>
<dbReference type="FunFam" id="2.60.40.60:FF:000080">
    <property type="entry name" value="FAT atypical cadherin 1"/>
    <property type="match status" value="1"/>
</dbReference>
<keyword evidence="9 18" id="KW-1133">Transmembrane helix</keyword>
<keyword evidence="3" id="KW-0245">EGF-like domain</keyword>
<dbReference type="InterPro" id="IPR002126">
    <property type="entry name" value="Cadherin-like_dom"/>
</dbReference>
<evidence type="ECO:0000313" key="22">
    <source>
        <dbReference type="Proteomes" id="UP001627154"/>
    </source>
</evidence>
<evidence type="ECO:0000256" key="16">
    <source>
        <dbReference type="PROSITE-ProRule" id="PRU00043"/>
    </source>
</evidence>
<evidence type="ECO:0000256" key="13">
    <source>
        <dbReference type="ARBA" id="ARBA00062150"/>
    </source>
</evidence>
<dbReference type="Gene3D" id="2.60.40.60">
    <property type="entry name" value="Cadherins"/>
    <property type="match status" value="27"/>
</dbReference>
<dbReference type="InterPro" id="IPR020894">
    <property type="entry name" value="Cadherin_CS"/>
</dbReference>
<feature type="domain" description="Cadherin" evidence="20">
    <location>
        <begin position="1308"/>
        <end position="1409"/>
    </location>
</feature>
<dbReference type="PROSITE" id="PS50268">
    <property type="entry name" value="CADHERIN_2"/>
    <property type="match status" value="26"/>
</dbReference>
<dbReference type="FunFam" id="2.60.40.60:FF:000092">
    <property type="entry name" value="Protocadherin 8"/>
    <property type="match status" value="2"/>
</dbReference>
<feature type="compositionally biased region" description="Acidic residues" evidence="17">
    <location>
        <begin position="3130"/>
        <end position="3139"/>
    </location>
</feature>
<feature type="domain" description="Cadherin" evidence="20">
    <location>
        <begin position="773"/>
        <end position="873"/>
    </location>
</feature>
<evidence type="ECO:0000256" key="9">
    <source>
        <dbReference type="ARBA" id="ARBA00022989"/>
    </source>
</evidence>
<evidence type="ECO:0000256" key="18">
    <source>
        <dbReference type="SAM" id="Phobius"/>
    </source>
</evidence>
<dbReference type="PANTHER" id="PTHR24026">
    <property type="entry name" value="FAT ATYPICAL CADHERIN-RELATED"/>
    <property type="match status" value="1"/>
</dbReference>
<evidence type="ECO:0000256" key="4">
    <source>
        <dbReference type="ARBA" id="ARBA00022692"/>
    </source>
</evidence>
<feature type="domain" description="Cadherin" evidence="20">
    <location>
        <begin position="978"/>
        <end position="1083"/>
    </location>
</feature>
<feature type="domain" description="Cadherin" evidence="20">
    <location>
        <begin position="234"/>
        <end position="340"/>
    </location>
</feature>
<evidence type="ECO:0000256" key="2">
    <source>
        <dbReference type="ARBA" id="ARBA00022475"/>
    </source>
</evidence>
<evidence type="ECO:0000256" key="11">
    <source>
        <dbReference type="ARBA" id="ARBA00023157"/>
    </source>
</evidence>
<dbReference type="PRINTS" id="PR00205">
    <property type="entry name" value="CADHERIN"/>
</dbReference>
<dbReference type="GO" id="GO:0035332">
    <property type="term" value="P:positive regulation of hippo signaling"/>
    <property type="evidence" value="ECO:0007669"/>
    <property type="project" value="UniProtKB-ARBA"/>
</dbReference>
<dbReference type="GO" id="GO:0007423">
    <property type="term" value="P:sensory organ development"/>
    <property type="evidence" value="ECO:0007669"/>
    <property type="project" value="UniProtKB-ARBA"/>
</dbReference>
<feature type="transmembrane region" description="Helical" evidence="18">
    <location>
        <begin position="2977"/>
        <end position="2998"/>
    </location>
</feature>
<feature type="domain" description="Cadherin" evidence="20">
    <location>
        <begin position="2602"/>
        <end position="2712"/>
    </location>
</feature>
<keyword evidence="22" id="KW-1185">Reference proteome</keyword>
<evidence type="ECO:0000256" key="14">
    <source>
        <dbReference type="ARBA" id="ARBA00072299"/>
    </source>
</evidence>
<feature type="domain" description="Cadherin" evidence="20">
    <location>
        <begin position="2295"/>
        <end position="2394"/>
    </location>
</feature>
<feature type="domain" description="Cadherin" evidence="20">
    <location>
        <begin position="1189"/>
        <end position="1299"/>
    </location>
</feature>
<dbReference type="GO" id="GO:0090251">
    <property type="term" value="P:protein localization involved in establishment of planar polarity"/>
    <property type="evidence" value="ECO:0007669"/>
    <property type="project" value="UniProtKB-ARBA"/>
</dbReference>
<feature type="domain" description="Cadherin" evidence="20">
    <location>
        <begin position="1727"/>
        <end position="1824"/>
    </location>
</feature>
<feature type="domain" description="Cadherin" evidence="20">
    <location>
        <begin position="874"/>
        <end position="977"/>
    </location>
</feature>
<accession>A0ABD2XTN4</accession>
<feature type="domain" description="Cadherin" evidence="20">
    <location>
        <begin position="1964"/>
        <end position="2072"/>
    </location>
</feature>
<dbReference type="SUPFAM" id="SSF49313">
    <property type="entry name" value="Cadherin-like"/>
    <property type="match status" value="26"/>
</dbReference>
<feature type="domain" description="Cadherin" evidence="20">
    <location>
        <begin position="2395"/>
        <end position="2505"/>
    </location>
</feature>
<dbReference type="PROSITE" id="PS51257">
    <property type="entry name" value="PROKAR_LIPOPROTEIN"/>
    <property type="match status" value="1"/>
</dbReference>
<keyword evidence="8" id="KW-0130">Cell adhesion</keyword>
<feature type="domain" description="Cadherin" evidence="20">
    <location>
        <begin position="452"/>
        <end position="554"/>
    </location>
</feature>
<feature type="region of interest" description="Disordered" evidence="17">
    <location>
        <begin position="3390"/>
        <end position="3410"/>
    </location>
</feature>
<feature type="domain" description="Cadherin" evidence="20">
    <location>
        <begin position="30"/>
        <end position="121"/>
    </location>
</feature>
<dbReference type="CDD" id="cd11304">
    <property type="entry name" value="Cadherin_repeat"/>
    <property type="match status" value="27"/>
</dbReference>
<dbReference type="SMART" id="SM00112">
    <property type="entry name" value="CA"/>
    <property type="match status" value="27"/>
</dbReference>
<dbReference type="GO" id="GO:0016327">
    <property type="term" value="C:apicolateral plasma membrane"/>
    <property type="evidence" value="ECO:0007669"/>
    <property type="project" value="UniProtKB-ARBA"/>
</dbReference>
<feature type="domain" description="Cadherin" evidence="20">
    <location>
        <begin position="1615"/>
        <end position="1715"/>
    </location>
</feature>
<feature type="domain" description="Cadherin" evidence="20">
    <location>
        <begin position="2190"/>
        <end position="2295"/>
    </location>
</feature>
<keyword evidence="2" id="KW-1003">Cell membrane</keyword>
<dbReference type="InterPro" id="IPR015919">
    <property type="entry name" value="Cadherin-like_sf"/>
</dbReference>
<gene>
    <name evidence="21" type="ORF">TKK_000084</name>
</gene>